<dbReference type="Proteomes" id="UP000305202">
    <property type="component" value="Unassembled WGS sequence"/>
</dbReference>
<organism evidence="1 2">
    <name type="scientific">Martelella alba</name>
    <dbReference type="NCBI Taxonomy" id="2590451"/>
    <lineage>
        <taxon>Bacteria</taxon>
        <taxon>Pseudomonadati</taxon>
        <taxon>Pseudomonadota</taxon>
        <taxon>Alphaproteobacteria</taxon>
        <taxon>Hyphomicrobiales</taxon>
        <taxon>Aurantimonadaceae</taxon>
        <taxon>Martelella</taxon>
    </lineage>
</organism>
<evidence type="ECO:0008006" key="3">
    <source>
        <dbReference type="Google" id="ProtNLM"/>
    </source>
</evidence>
<dbReference type="RefSeq" id="WP_136987961.1">
    <property type="nucleotide sequence ID" value="NZ_SZPQ01000001.1"/>
</dbReference>
<accession>A0ABY2SR23</accession>
<keyword evidence="2" id="KW-1185">Reference proteome</keyword>
<reference evidence="1 2" key="1">
    <citation type="submission" date="2019-04" db="EMBL/GenBank/DDBJ databases">
        <authorList>
            <person name="Li M."/>
            <person name="Gao C."/>
        </authorList>
    </citation>
    <scope>NUCLEOTIDE SEQUENCE [LARGE SCALE GENOMIC DNA]</scope>
    <source>
        <strain evidence="1 2">BGMRC 2031</strain>
    </source>
</reference>
<gene>
    <name evidence="1" type="ORF">FCN80_01055</name>
</gene>
<evidence type="ECO:0000313" key="1">
    <source>
        <dbReference type="EMBL" id="TKI08670.1"/>
    </source>
</evidence>
<name>A0ABY2SR23_9HYPH</name>
<sequence>MDNLLDPTTGDYTGTSTQTLANAVYLRLTIPLGSWWAQPAVGSKLYLLRREKDVTRVQKLARQYVEEALAPLTADTDGRAKSITVETFSGQPGWLLLLITVIQADGNTVEYQHQVRVA</sequence>
<evidence type="ECO:0000313" key="2">
    <source>
        <dbReference type="Proteomes" id="UP000305202"/>
    </source>
</evidence>
<proteinExistence type="predicted"/>
<protein>
    <recommendedName>
        <fullName evidence="3">Phage gp46-like protein</fullName>
    </recommendedName>
</protein>
<dbReference type="InterPro" id="IPR010877">
    <property type="entry name" value="Phage_Mu_Gp46"/>
</dbReference>
<dbReference type="EMBL" id="SZPQ01000001">
    <property type="protein sequence ID" value="TKI08670.1"/>
    <property type="molecule type" value="Genomic_DNA"/>
</dbReference>
<dbReference type="Pfam" id="PF07409">
    <property type="entry name" value="GP46"/>
    <property type="match status" value="1"/>
</dbReference>
<comment type="caution">
    <text evidence="1">The sequence shown here is derived from an EMBL/GenBank/DDBJ whole genome shotgun (WGS) entry which is preliminary data.</text>
</comment>